<dbReference type="EMBL" id="BK002860">
    <property type="protein sequence ID" value="DAA04365.1"/>
    <property type="molecule type" value="Genomic_DNA"/>
</dbReference>
<protein>
    <submittedName>
        <fullName evidence="1">HDC15817</fullName>
    </submittedName>
</protein>
<gene>
    <name evidence="1" type="ORF">HDC15817</name>
</gene>
<name>Q6IJ56_DROME</name>
<organism evidence="1">
    <name type="scientific">Drosophila melanogaster</name>
    <name type="common">Fruit fly</name>
    <dbReference type="NCBI Taxonomy" id="7227"/>
    <lineage>
        <taxon>Eukaryota</taxon>
        <taxon>Metazoa</taxon>
        <taxon>Ecdysozoa</taxon>
        <taxon>Arthropoda</taxon>
        <taxon>Hexapoda</taxon>
        <taxon>Insecta</taxon>
        <taxon>Pterygota</taxon>
        <taxon>Neoptera</taxon>
        <taxon>Endopterygota</taxon>
        <taxon>Diptera</taxon>
        <taxon>Brachycera</taxon>
        <taxon>Muscomorpha</taxon>
        <taxon>Ephydroidea</taxon>
        <taxon>Drosophilidae</taxon>
        <taxon>Drosophila</taxon>
        <taxon>Sophophora</taxon>
    </lineage>
</organism>
<proteinExistence type="predicted"/>
<sequence>MQKLVEPMEMAVEQWQAVEEHLFEQQKNQQACVTHSSLIGPILVGHVDDDKTVVMMMMMMFSLHRQLFAVSENAEAPVVDCLLCGSASHPAQSHSNGYFAADCSTSARLHCYTAPSPITLLAPWLT</sequence>
<accession>Q6IJ56</accession>
<evidence type="ECO:0000313" key="1">
    <source>
        <dbReference type="EMBL" id="DAA04365.1"/>
    </source>
</evidence>
<reference evidence="1" key="1">
    <citation type="journal article" date="2003" name="Genome Biol.">
        <title>An integrated gene annotation and transcriptional profiling approach towards the full gene content of the Drosophila genome.</title>
        <authorList>
            <person name="Hild M."/>
            <person name="Beckmann B."/>
            <person name="Haas S.A."/>
            <person name="Koch B."/>
            <person name="Solovyev V."/>
            <person name="Busold C."/>
            <person name="Fellenberg K."/>
            <person name="Boutros M."/>
            <person name="Vingron M."/>
            <person name="Sauer F."/>
            <person name="Hoheisel J.D."/>
            <person name="Paro R."/>
        </authorList>
    </citation>
    <scope>NUCLEOTIDE SEQUENCE</scope>
</reference>
<dbReference type="AlphaFoldDB" id="Q6IJ56"/>